<feature type="region of interest" description="Disordered" evidence="4">
    <location>
        <begin position="1"/>
        <end position="21"/>
    </location>
</feature>
<keyword evidence="2 3" id="KW-0326">Glycosidase</keyword>
<dbReference type="RefSeq" id="WP_191208838.1">
    <property type="nucleotide sequence ID" value="NZ_BAABKL010000018.1"/>
</dbReference>
<comment type="similarity">
    <text evidence="3">Belongs to the glycosyl hydrolase 26 family.</text>
</comment>
<sequence length="450" mass="49716">MRARKGRPQGAPHSRPRRRAAGVCAGAVVAGLLLGTLVVPWGDEAGNDDARNAAPGPVATPSAPSPPPTPPKPTPPDPPSPPAVPSPPGDTPPPGSGRTAIGAFLDSGPRGVRRIAELERWLGGTELRVGHTYLPGDLWVNIEGRPEFLRPWARWRRADADRMLVLNVPMFERNEAGVGDAEVRRLLRTAARGDFDHHFRTLAERLVRLGAEDTVLVLGWEMNGTTYTHRCAPDPHAWKAYWRRIVTTMRAVPGQEFRFDFTPSRGRDAVPWPRCYPGDDVVDIIGLDAYDQPPGADFTDHVTQPYGLQHHVDFAAARGKPISFPEWGLFRNGDNPAYMRGMLEWFDRHRPVYQTVTDYCPHGVWQCRSNPRSSAVFREALYGLPDVSAPSGTPEPSATARPDEVAGRPEEPGCVALEFGDWLERWIGERRVCLFPDRPGTTLTFGRDGR</sequence>
<dbReference type="AlphaFoldDB" id="A0A927EYV1"/>
<gene>
    <name evidence="7" type="ORF">IF129_08110</name>
</gene>
<evidence type="ECO:0000256" key="2">
    <source>
        <dbReference type="ARBA" id="ARBA00023295"/>
    </source>
</evidence>
<feature type="domain" description="GH26" evidence="6">
    <location>
        <begin position="79"/>
        <end position="380"/>
    </location>
</feature>
<keyword evidence="8" id="KW-1185">Reference proteome</keyword>
<evidence type="ECO:0000256" key="5">
    <source>
        <dbReference type="SAM" id="Phobius"/>
    </source>
</evidence>
<feature type="compositionally biased region" description="Basic and acidic residues" evidence="4">
    <location>
        <begin position="401"/>
        <end position="410"/>
    </location>
</feature>
<feature type="region of interest" description="Disordered" evidence="4">
    <location>
        <begin position="387"/>
        <end position="410"/>
    </location>
</feature>
<accession>A0A927EYV1</accession>
<feature type="region of interest" description="Disordered" evidence="4">
    <location>
        <begin position="40"/>
        <end position="106"/>
    </location>
</feature>
<evidence type="ECO:0000313" key="8">
    <source>
        <dbReference type="Proteomes" id="UP000632289"/>
    </source>
</evidence>
<feature type="compositionally biased region" description="Pro residues" evidence="4">
    <location>
        <begin position="63"/>
        <end position="95"/>
    </location>
</feature>
<dbReference type="SUPFAM" id="SSF51445">
    <property type="entry name" value="(Trans)glycosidases"/>
    <property type="match status" value="1"/>
</dbReference>
<evidence type="ECO:0000259" key="6">
    <source>
        <dbReference type="PROSITE" id="PS51764"/>
    </source>
</evidence>
<reference evidence="7" key="1">
    <citation type="submission" date="2020-09" db="EMBL/GenBank/DDBJ databases">
        <title>Secondary metabolite and genome analysis of marine Streptomyces chumphonensis KK1-2T.</title>
        <authorList>
            <person name="Phongsopitanun W."/>
            <person name="Kanchanasin P."/>
            <person name="Pittayakhajonwut P."/>
            <person name="Suwanborirux K."/>
            <person name="Tanasupawat S."/>
        </authorList>
    </citation>
    <scope>NUCLEOTIDE SEQUENCE</scope>
    <source>
        <strain evidence="7">KK1-2</strain>
    </source>
</reference>
<dbReference type="GO" id="GO:0004553">
    <property type="term" value="F:hydrolase activity, hydrolyzing O-glycosyl compounds"/>
    <property type="evidence" value="ECO:0007669"/>
    <property type="project" value="InterPro"/>
</dbReference>
<evidence type="ECO:0000313" key="7">
    <source>
        <dbReference type="EMBL" id="MBD3931527.1"/>
    </source>
</evidence>
<feature type="active site" description="Proton donor" evidence="3">
    <location>
        <position position="221"/>
    </location>
</feature>
<evidence type="ECO:0000256" key="4">
    <source>
        <dbReference type="SAM" id="MobiDB-lite"/>
    </source>
</evidence>
<dbReference type="Pfam" id="PF02156">
    <property type="entry name" value="Glyco_hydro_26"/>
    <property type="match status" value="1"/>
</dbReference>
<evidence type="ECO:0000256" key="3">
    <source>
        <dbReference type="PROSITE-ProRule" id="PRU01100"/>
    </source>
</evidence>
<comment type="caution">
    <text evidence="7">The sequence shown here is derived from an EMBL/GenBank/DDBJ whole genome shotgun (WGS) entry which is preliminary data.</text>
</comment>
<keyword evidence="5" id="KW-0472">Membrane</keyword>
<feature type="transmembrane region" description="Helical" evidence="5">
    <location>
        <begin position="20"/>
        <end position="42"/>
    </location>
</feature>
<evidence type="ECO:0000256" key="1">
    <source>
        <dbReference type="ARBA" id="ARBA00022801"/>
    </source>
</evidence>
<dbReference type="EMBL" id="JACXYU010000003">
    <property type="protein sequence ID" value="MBD3931527.1"/>
    <property type="molecule type" value="Genomic_DNA"/>
</dbReference>
<keyword evidence="5" id="KW-0812">Transmembrane</keyword>
<name>A0A927EYV1_9ACTN</name>
<dbReference type="Gene3D" id="3.20.20.80">
    <property type="entry name" value="Glycosidases"/>
    <property type="match status" value="1"/>
</dbReference>
<keyword evidence="1 3" id="KW-0378">Hydrolase</keyword>
<dbReference type="InterPro" id="IPR022790">
    <property type="entry name" value="GH26_dom"/>
</dbReference>
<feature type="active site" description="Nucleophile" evidence="3">
    <location>
        <position position="326"/>
    </location>
</feature>
<feature type="compositionally biased region" description="Low complexity" evidence="4">
    <location>
        <begin position="53"/>
        <end position="62"/>
    </location>
</feature>
<proteinExistence type="inferred from homology"/>
<keyword evidence="5" id="KW-1133">Transmembrane helix</keyword>
<dbReference type="InterPro" id="IPR017853">
    <property type="entry name" value="GH"/>
</dbReference>
<dbReference type="Proteomes" id="UP000632289">
    <property type="component" value="Unassembled WGS sequence"/>
</dbReference>
<organism evidence="7 8">
    <name type="scientific">Streptomyces chumphonensis</name>
    <dbReference type="NCBI Taxonomy" id="1214925"/>
    <lineage>
        <taxon>Bacteria</taxon>
        <taxon>Bacillati</taxon>
        <taxon>Actinomycetota</taxon>
        <taxon>Actinomycetes</taxon>
        <taxon>Kitasatosporales</taxon>
        <taxon>Streptomycetaceae</taxon>
        <taxon>Streptomyces</taxon>
    </lineage>
</organism>
<dbReference type="PROSITE" id="PS51764">
    <property type="entry name" value="GH26"/>
    <property type="match status" value="1"/>
</dbReference>
<protein>
    <submittedName>
        <fullName evidence="7">Glycosyl hydrolase family 26</fullName>
    </submittedName>
</protein>